<proteinExistence type="predicted"/>
<dbReference type="EMBL" id="CM044702">
    <property type="protein sequence ID" value="KAI5679291.1"/>
    <property type="molecule type" value="Genomic_DNA"/>
</dbReference>
<protein>
    <submittedName>
        <fullName evidence="1">Uncharacterized protein</fullName>
    </submittedName>
</protein>
<name>A0ACC0C2Y0_CATRO</name>
<gene>
    <name evidence="1" type="ORF">M9H77_10241</name>
</gene>
<keyword evidence="2" id="KW-1185">Reference proteome</keyword>
<accession>A0ACC0C2Y0</accession>
<evidence type="ECO:0000313" key="2">
    <source>
        <dbReference type="Proteomes" id="UP001060085"/>
    </source>
</evidence>
<organism evidence="1 2">
    <name type="scientific">Catharanthus roseus</name>
    <name type="common">Madagascar periwinkle</name>
    <name type="synonym">Vinca rosea</name>
    <dbReference type="NCBI Taxonomy" id="4058"/>
    <lineage>
        <taxon>Eukaryota</taxon>
        <taxon>Viridiplantae</taxon>
        <taxon>Streptophyta</taxon>
        <taxon>Embryophyta</taxon>
        <taxon>Tracheophyta</taxon>
        <taxon>Spermatophyta</taxon>
        <taxon>Magnoliopsida</taxon>
        <taxon>eudicotyledons</taxon>
        <taxon>Gunneridae</taxon>
        <taxon>Pentapetalae</taxon>
        <taxon>asterids</taxon>
        <taxon>lamiids</taxon>
        <taxon>Gentianales</taxon>
        <taxon>Apocynaceae</taxon>
        <taxon>Rauvolfioideae</taxon>
        <taxon>Vinceae</taxon>
        <taxon>Catharanthinae</taxon>
        <taxon>Catharanthus</taxon>
    </lineage>
</organism>
<sequence length="824" mass="92971">MNPLCCIAPVSIERDRANPAVVKPQSEIDNAVAVRPVSFNSRQSFSNSRISSVNVDSDLASSNNGGSVSNCNNGGLVEENVAEGKEATTRVVYSGNVSVAGVLYKWVNYGKGWRARWFVLEDGVLSYYKVHGPDRIVMNPGGEKGVKVIGGDSLRYMRKASGSGSNHHRLNGSLKQWKPFGEVHLKVSSVRASKSDDKRLSIFSGTKTLHLRCPSREDRTAWIEALLSAKDQFPRLLSSSDFASSEEFVVSTEKLRSRLVQEGLGETVVKDCESIMLHELAELQNQLKSLQVKHLLLLDRLRQLEAEKIELETTVVDETKERDSCCGGNRRFSDFYSIMSEGSASDSGPDNESRDGGDVETDEEDGVFFDTRDFLSAESLRSASYRSRENAGNACGSSTYDKVPFFLDHLGEVGPGIKSIEYPFVKRRDSLPEPKEKEKPVGLWSIIKDNIGKDLSGVCLPVYFNEPLSSLQKCFEDLEYSYLVDRALEWGKQGNDLMRILNIAAFAVSGYASTEGRQCKPFNPLLGETYEADYPDKGLRFFSEKVSHHPMVVACHCEGRGWNFWADSNLKGKFWGRSIQLDPVGILSLQFEDGETFQWSKVTTSIYNIIIGKIYCDHYGTMRIRGSGKYSCKLKFKEQSIIDRNPHQVHGFVQDNKTGEKVAMLLGKWDEAMYYVLGDPTTKPKGYDPMTEAILLWERDKSVPKTRYNLTPFAISLNELTPGLQEKLPPTDSRLRPDQRHLENGEYELANAEKLRLEQLQRQARKLQERGWKPRWFEKDEDGCYRYIGDYWEAREKLNWDGIPNIFGQTSNDLPPCLDEQSVF</sequence>
<reference evidence="2" key="1">
    <citation type="journal article" date="2023" name="Nat. Plants">
        <title>Single-cell RNA sequencing provides a high-resolution roadmap for understanding the multicellular compartmentation of specialized metabolism.</title>
        <authorList>
            <person name="Sun S."/>
            <person name="Shen X."/>
            <person name="Li Y."/>
            <person name="Li Y."/>
            <person name="Wang S."/>
            <person name="Li R."/>
            <person name="Zhang H."/>
            <person name="Shen G."/>
            <person name="Guo B."/>
            <person name="Wei J."/>
            <person name="Xu J."/>
            <person name="St-Pierre B."/>
            <person name="Chen S."/>
            <person name="Sun C."/>
        </authorList>
    </citation>
    <scope>NUCLEOTIDE SEQUENCE [LARGE SCALE GENOMIC DNA]</scope>
</reference>
<evidence type="ECO:0000313" key="1">
    <source>
        <dbReference type="EMBL" id="KAI5679291.1"/>
    </source>
</evidence>
<dbReference type="Proteomes" id="UP001060085">
    <property type="component" value="Linkage Group LG02"/>
</dbReference>
<comment type="caution">
    <text evidence="1">The sequence shown here is derived from an EMBL/GenBank/DDBJ whole genome shotgun (WGS) entry which is preliminary data.</text>
</comment>